<feature type="domain" description="Tr-type G" evidence="14">
    <location>
        <begin position="553"/>
        <end position="724"/>
    </location>
</feature>
<dbReference type="InterPro" id="IPR015760">
    <property type="entry name" value="TIF_IF2"/>
</dbReference>
<feature type="compositionally biased region" description="Basic and acidic residues" evidence="13">
    <location>
        <begin position="46"/>
        <end position="59"/>
    </location>
</feature>
<dbReference type="EMBL" id="CP012752">
    <property type="protein sequence ID" value="ALG12949.1"/>
    <property type="molecule type" value="Genomic_DNA"/>
</dbReference>
<evidence type="ECO:0000256" key="13">
    <source>
        <dbReference type="SAM" id="MobiDB-lite"/>
    </source>
</evidence>
<dbReference type="InterPro" id="IPR006847">
    <property type="entry name" value="IF2_N"/>
</dbReference>
<dbReference type="Pfam" id="PF03144">
    <property type="entry name" value="GTP_EFTU_D2"/>
    <property type="match status" value="1"/>
</dbReference>
<evidence type="ECO:0000256" key="2">
    <source>
        <dbReference type="ARBA" id="ARBA00007733"/>
    </source>
</evidence>
<dbReference type="Gene3D" id="3.40.50.10050">
    <property type="entry name" value="Translation initiation factor IF- 2, domain 3"/>
    <property type="match status" value="1"/>
</dbReference>
<evidence type="ECO:0000256" key="8">
    <source>
        <dbReference type="ARBA" id="ARBA00023134"/>
    </source>
</evidence>
<feature type="compositionally biased region" description="Gly residues" evidence="13">
    <location>
        <begin position="256"/>
        <end position="266"/>
    </location>
</feature>
<dbReference type="NCBIfam" id="TIGR00231">
    <property type="entry name" value="small_GTP"/>
    <property type="match status" value="1"/>
</dbReference>
<feature type="compositionally biased region" description="Low complexity" evidence="13">
    <location>
        <begin position="113"/>
        <end position="141"/>
    </location>
</feature>
<dbReference type="InterPro" id="IPR036925">
    <property type="entry name" value="TIF_IF2_dom3_sf"/>
</dbReference>
<dbReference type="CDD" id="cd01887">
    <property type="entry name" value="IF2_eIF5B"/>
    <property type="match status" value="1"/>
</dbReference>
<feature type="binding site" evidence="10">
    <location>
        <begin position="562"/>
        <end position="569"/>
    </location>
    <ligand>
        <name>GTP</name>
        <dbReference type="ChEBI" id="CHEBI:37565"/>
    </ligand>
</feature>
<feature type="compositionally biased region" description="Pro residues" evidence="13">
    <location>
        <begin position="68"/>
        <end position="85"/>
    </location>
</feature>
<dbReference type="InterPro" id="IPR000178">
    <property type="entry name" value="TF_IF2_bacterial-like"/>
</dbReference>
<dbReference type="CDD" id="cd03702">
    <property type="entry name" value="IF2_mtIF2_II"/>
    <property type="match status" value="1"/>
</dbReference>
<dbReference type="Proteomes" id="UP000063699">
    <property type="component" value="Chromosome"/>
</dbReference>
<dbReference type="RefSeq" id="WP_054294840.1">
    <property type="nucleotide sequence ID" value="NZ_CP012752.1"/>
</dbReference>
<dbReference type="InterPro" id="IPR023115">
    <property type="entry name" value="TIF_IF2_dom3"/>
</dbReference>
<evidence type="ECO:0000256" key="11">
    <source>
        <dbReference type="RuleBase" id="RU000644"/>
    </source>
</evidence>
<evidence type="ECO:0000256" key="1">
    <source>
        <dbReference type="ARBA" id="ARBA00004496"/>
    </source>
</evidence>
<dbReference type="SUPFAM" id="SSF52540">
    <property type="entry name" value="P-loop containing nucleoside triphosphate hydrolases"/>
    <property type="match status" value="1"/>
</dbReference>
<keyword evidence="7 10" id="KW-0648">Protein biosynthesis</keyword>
<keyword evidence="8 10" id="KW-0342">GTP-binding</keyword>
<comment type="similarity">
    <text evidence="2 10 11">Belongs to the TRAFAC class translation factor GTPase superfamily. Classic translation factor GTPase family. IF-2 subfamily.</text>
</comment>
<comment type="caution">
    <text evidence="10">Lacks conserved residue(s) required for the propagation of feature annotation.</text>
</comment>
<evidence type="ECO:0000256" key="4">
    <source>
        <dbReference type="ARBA" id="ARBA00022490"/>
    </source>
</evidence>
<evidence type="ECO:0000256" key="6">
    <source>
        <dbReference type="ARBA" id="ARBA00022741"/>
    </source>
</evidence>
<sequence>MAGKARVHELAKELGVTSKEVLTKLADLGEYVKSASSTVEAPVARRLRDSYPKSGDAKGAKSGGAKPGPRPGPPAPKPAPKPQPQAPAAAASAAPAAAPSATPAKPAIPAPKPAVQQQPAPAAAASPATPFQAPAAKPAQGAGQGPGVKPGPRPGPKPQQQQQQQQQSPQQAPQQQKPAAARNDTRGDTRGEGSSNRQGPRPGPKPAQQQGGGNSGGTTVPPRPQSPKPGPRAPRPGNNPFGVGGGAPTPRPPGPRSGGGGGGQGGDRPERGPRPGGDRQDRPPRGDRGGDRPSGPRPSPGNMPPRPNPGMMPPRPQRPAGGPGGGGRGGPGGGGGGRGGPGGGGGGRPGGGGGGGFRGGGGGGGGGGGFRGGGGGGGGGGFRPGGGGPGGGGGGAPAGGGGFRGGGGRPGGGGGRGGAAGAFGRPGGPSRRGRKSKRQKRQEYMDNMQAPSVGGVRLPKGNGETIRLPRGASLTDFAEKINANPASLVQVLFHLGEMVTATQSVSEDVLELLGTEMNYTVQVVSPEEEDRELLESFDITYGESTGGEEALEARPPVVTVMGHVDHGKTRLLDTIRKSNVIEGEAGGITQHIGAYQVKAELEGNDRLITFIDTPGHEAFTAMRARGAQATDIAVIVVAADDGVMPQTVEAINHAQAANVPIVVAVNKIDKEGANPAKIRQQLTEYGLVAEEYGGETMFVDISAKQGINIDGLLDAILLTADAALDLRANPNMEAQGVAIEAHLDRGRGPVATVLVQRGSLRVGDSIVAGDAYGRVRRMVDEYNEDVTVATPSRPVQVIGFTSVPGAGDTFLVVDEDRVARQIAERRQARTRNAQNAAKFKRYSLEDLDSALKETGELTLIIKGDNSGTVEALEDALMKIEVGDEVQVRVIDRGVGGITKANVDLAIASGAIILGFNVRAEAKVADQATREGIDIRYYSVIYQAIDEIEQALKGMLKPEYEEVELGRAEVRDVFKSSKFGTIAGCLVMSGEIKRNAKARLIRDSKVIQESLPVSSLRRFKDDVTEVREGYECGLTLGSYSDLRVGDVIETFEMREKPRG</sequence>
<feature type="compositionally biased region" description="Pro residues" evidence="13">
    <location>
        <begin position="295"/>
        <end position="317"/>
    </location>
</feature>
<evidence type="ECO:0000313" key="16">
    <source>
        <dbReference type="Proteomes" id="UP000063699"/>
    </source>
</evidence>
<dbReference type="Gene3D" id="3.40.50.300">
    <property type="entry name" value="P-loop containing nucleotide triphosphate hydrolases"/>
    <property type="match status" value="1"/>
</dbReference>
<dbReference type="Gene3D" id="1.10.10.2480">
    <property type="match status" value="1"/>
</dbReference>
<keyword evidence="16" id="KW-1185">Reference proteome</keyword>
<dbReference type="SUPFAM" id="SSF50447">
    <property type="entry name" value="Translation proteins"/>
    <property type="match status" value="2"/>
</dbReference>
<evidence type="ECO:0000313" key="15">
    <source>
        <dbReference type="EMBL" id="ALG12949.1"/>
    </source>
</evidence>
<comment type="subcellular location">
    <subcellularLocation>
        <location evidence="1 10 12">Cytoplasm</location>
    </subcellularLocation>
</comment>
<dbReference type="FunFam" id="3.40.50.10050:FF:000001">
    <property type="entry name" value="Translation initiation factor IF-2"/>
    <property type="match status" value="1"/>
</dbReference>
<dbReference type="InterPro" id="IPR000795">
    <property type="entry name" value="T_Tr_GTP-bd_dom"/>
</dbReference>
<dbReference type="PANTHER" id="PTHR43381:SF5">
    <property type="entry name" value="TR-TYPE G DOMAIN-CONTAINING PROTEIN"/>
    <property type="match status" value="1"/>
</dbReference>
<dbReference type="SUPFAM" id="SSF52156">
    <property type="entry name" value="Initiation factor IF2/eIF5b, domain 3"/>
    <property type="match status" value="1"/>
</dbReference>
<dbReference type="Gene3D" id="2.40.30.10">
    <property type="entry name" value="Translation factors"/>
    <property type="match status" value="2"/>
</dbReference>
<dbReference type="FunFam" id="2.40.30.10:FF:000007">
    <property type="entry name" value="Translation initiation factor IF-2"/>
    <property type="match status" value="1"/>
</dbReference>
<dbReference type="InterPro" id="IPR004161">
    <property type="entry name" value="EFTu-like_2"/>
</dbReference>
<dbReference type="InterPro" id="IPR044145">
    <property type="entry name" value="IF2_II"/>
</dbReference>
<evidence type="ECO:0000259" key="14">
    <source>
        <dbReference type="PROSITE" id="PS51722"/>
    </source>
</evidence>
<dbReference type="NCBIfam" id="TIGR00487">
    <property type="entry name" value="IF-2"/>
    <property type="match status" value="1"/>
</dbReference>
<organism evidence="15 16">
    <name type="scientific">Kibdelosporangium phytohabitans</name>
    <dbReference type="NCBI Taxonomy" id="860235"/>
    <lineage>
        <taxon>Bacteria</taxon>
        <taxon>Bacillati</taxon>
        <taxon>Actinomycetota</taxon>
        <taxon>Actinomycetes</taxon>
        <taxon>Pseudonocardiales</taxon>
        <taxon>Pseudonocardiaceae</taxon>
        <taxon>Kibdelosporangium</taxon>
    </lineage>
</organism>
<evidence type="ECO:0000256" key="9">
    <source>
        <dbReference type="ARBA" id="ARBA00025162"/>
    </source>
</evidence>
<dbReference type="Pfam" id="PF00009">
    <property type="entry name" value="GTP_EFTU"/>
    <property type="match status" value="1"/>
</dbReference>
<proteinExistence type="inferred from homology"/>
<keyword evidence="5 10" id="KW-0396">Initiation factor</keyword>
<evidence type="ECO:0000256" key="7">
    <source>
        <dbReference type="ARBA" id="ARBA00022917"/>
    </source>
</evidence>
<dbReference type="OrthoDB" id="9811804at2"/>
<evidence type="ECO:0000256" key="12">
    <source>
        <dbReference type="RuleBase" id="RU000645"/>
    </source>
</evidence>
<feature type="compositionally biased region" description="Low complexity" evidence="13">
    <location>
        <begin position="158"/>
        <end position="178"/>
    </location>
</feature>
<dbReference type="Pfam" id="PF11987">
    <property type="entry name" value="IF-2"/>
    <property type="match status" value="1"/>
</dbReference>
<dbReference type="PROSITE" id="PS01176">
    <property type="entry name" value="IF2"/>
    <property type="match status" value="1"/>
</dbReference>
<feature type="compositionally biased region" description="Basic and acidic residues" evidence="13">
    <location>
        <begin position="267"/>
        <end position="291"/>
    </location>
</feature>
<protein>
    <recommendedName>
        <fullName evidence="3 10">Translation initiation factor IF-2</fullName>
    </recommendedName>
</protein>
<dbReference type="FunFam" id="3.40.50.300:FF:000019">
    <property type="entry name" value="Translation initiation factor IF-2"/>
    <property type="match status" value="1"/>
</dbReference>
<dbReference type="STRING" id="860235.AOZ06_44285"/>
<dbReference type="CDD" id="cd03692">
    <property type="entry name" value="mtIF2_IVc"/>
    <property type="match status" value="1"/>
</dbReference>
<feature type="compositionally biased region" description="Basic residues" evidence="13">
    <location>
        <begin position="431"/>
        <end position="440"/>
    </location>
</feature>
<dbReference type="Pfam" id="PF04760">
    <property type="entry name" value="IF2_N"/>
    <property type="match status" value="2"/>
</dbReference>
<dbReference type="PROSITE" id="PS51722">
    <property type="entry name" value="G_TR_2"/>
    <property type="match status" value="1"/>
</dbReference>
<feature type="binding site" evidence="10">
    <location>
        <begin position="612"/>
        <end position="616"/>
    </location>
    <ligand>
        <name>GTP</name>
        <dbReference type="ChEBI" id="CHEBI:37565"/>
    </ligand>
</feature>
<feature type="binding site" evidence="10">
    <location>
        <begin position="666"/>
        <end position="669"/>
    </location>
    <ligand>
        <name>GTP</name>
        <dbReference type="ChEBI" id="CHEBI:37565"/>
    </ligand>
</feature>
<keyword evidence="6 10" id="KW-0547">Nucleotide-binding</keyword>
<feature type="region of interest" description="Disordered" evidence="13">
    <location>
        <begin position="33"/>
        <end position="463"/>
    </location>
</feature>
<dbReference type="FunFam" id="2.40.30.10:FF:000008">
    <property type="entry name" value="Translation initiation factor IF-2"/>
    <property type="match status" value="1"/>
</dbReference>
<accession>A0A0N9I2S3</accession>
<dbReference type="GO" id="GO:0003924">
    <property type="term" value="F:GTPase activity"/>
    <property type="evidence" value="ECO:0007669"/>
    <property type="project" value="UniProtKB-UniRule"/>
</dbReference>
<feature type="compositionally biased region" description="Pro residues" evidence="13">
    <location>
        <begin position="221"/>
        <end position="234"/>
    </location>
</feature>
<reference evidence="15 16" key="1">
    <citation type="submission" date="2015-07" db="EMBL/GenBank/DDBJ databases">
        <title>Genome sequencing of Kibdelosporangium phytohabitans.</title>
        <authorList>
            <person name="Qin S."/>
            <person name="Xing K."/>
        </authorList>
    </citation>
    <scope>NUCLEOTIDE SEQUENCE [LARGE SCALE GENOMIC DNA]</scope>
    <source>
        <strain evidence="15 16">KLBMP1111</strain>
    </source>
</reference>
<feature type="compositionally biased region" description="Gly residues" evidence="13">
    <location>
        <begin position="321"/>
        <end position="427"/>
    </location>
</feature>
<name>A0A0N9I2S3_9PSEU</name>
<dbReference type="InterPro" id="IPR053905">
    <property type="entry name" value="EF-G-like_DII"/>
</dbReference>
<dbReference type="Pfam" id="PF22042">
    <property type="entry name" value="EF-G_D2"/>
    <property type="match status" value="1"/>
</dbReference>
<evidence type="ECO:0000256" key="3">
    <source>
        <dbReference type="ARBA" id="ARBA00020675"/>
    </source>
</evidence>
<dbReference type="InterPro" id="IPR005225">
    <property type="entry name" value="Small_GTP-bd"/>
</dbReference>
<dbReference type="GO" id="GO:0005525">
    <property type="term" value="F:GTP binding"/>
    <property type="evidence" value="ECO:0007669"/>
    <property type="project" value="UniProtKB-KW"/>
</dbReference>
<dbReference type="InterPro" id="IPR009000">
    <property type="entry name" value="Transl_B-barrel_sf"/>
</dbReference>
<dbReference type="GO" id="GO:0005829">
    <property type="term" value="C:cytosol"/>
    <property type="evidence" value="ECO:0007669"/>
    <property type="project" value="TreeGrafter"/>
</dbReference>
<keyword evidence="4 10" id="KW-0963">Cytoplasm</keyword>
<dbReference type="AlphaFoldDB" id="A0A0N9I2S3"/>
<dbReference type="PRINTS" id="PR00315">
    <property type="entry name" value="ELONGATNFCT"/>
</dbReference>
<dbReference type="GO" id="GO:0003743">
    <property type="term" value="F:translation initiation factor activity"/>
    <property type="evidence" value="ECO:0007669"/>
    <property type="project" value="UniProtKB-UniRule"/>
</dbReference>
<gene>
    <name evidence="10" type="primary">infB</name>
    <name evidence="15" type="ORF">AOZ06_44285</name>
</gene>
<dbReference type="PANTHER" id="PTHR43381">
    <property type="entry name" value="TRANSLATION INITIATION FACTOR IF-2-RELATED"/>
    <property type="match status" value="1"/>
</dbReference>
<dbReference type="HAMAP" id="MF_00100_B">
    <property type="entry name" value="IF_2_B"/>
    <property type="match status" value="1"/>
</dbReference>
<dbReference type="InterPro" id="IPR027417">
    <property type="entry name" value="P-loop_NTPase"/>
</dbReference>
<evidence type="ECO:0000256" key="10">
    <source>
        <dbReference type="HAMAP-Rule" id="MF_00100"/>
    </source>
</evidence>
<feature type="compositionally biased region" description="Low complexity" evidence="13">
    <location>
        <begin position="86"/>
        <end position="105"/>
    </location>
</feature>
<evidence type="ECO:0000256" key="5">
    <source>
        <dbReference type="ARBA" id="ARBA00022540"/>
    </source>
</evidence>
<comment type="function">
    <text evidence="9 10 11">One of the essential components for the initiation of protein synthesis. Protects formylmethionyl-tRNA from spontaneous hydrolysis and promotes its binding to the 30S ribosomal subunits. Also involved in the hydrolysis of GTP during the formation of the 70S ribosomal complex.</text>
</comment>
<dbReference type="KEGG" id="kphy:AOZ06_44285"/>